<protein>
    <submittedName>
        <fullName evidence="1">Uncharacterized protein</fullName>
    </submittedName>
</protein>
<proteinExistence type="predicted"/>
<gene>
    <name evidence="1" type="ORF">XAT740_LOCUS64288</name>
</gene>
<sequence>MIPARTIPSGFIATEQGFFLTENQAGVYLRGMQWINYTVTFSTMIVKSGCSFAVRSNDYSEIVITINSNEHLNPNTLIVNTRQELSPPDIFIYNITLPFNISLLKWYKIKAIVQGLTMELSINDNNVSTISLPESSNP</sequence>
<dbReference type="Proteomes" id="UP000663828">
    <property type="component" value="Unassembled WGS sequence"/>
</dbReference>
<reference evidence="1" key="1">
    <citation type="submission" date="2021-02" db="EMBL/GenBank/DDBJ databases">
        <authorList>
            <person name="Nowell W R."/>
        </authorList>
    </citation>
    <scope>NUCLEOTIDE SEQUENCE</scope>
</reference>
<name>A0A816HRK0_ADIRI</name>
<dbReference type="AlphaFoldDB" id="A0A816HRK0"/>
<comment type="caution">
    <text evidence="1">The sequence shown here is derived from an EMBL/GenBank/DDBJ whole genome shotgun (WGS) entry which is preliminary data.</text>
</comment>
<feature type="non-terminal residue" evidence="1">
    <location>
        <position position="138"/>
    </location>
</feature>
<keyword evidence="2" id="KW-1185">Reference proteome</keyword>
<dbReference type="EMBL" id="CAJNOR010021897">
    <property type="protein sequence ID" value="CAF1691642.1"/>
    <property type="molecule type" value="Genomic_DNA"/>
</dbReference>
<dbReference type="Gene3D" id="2.60.120.560">
    <property type="entry name" value="Exo-inulinase, domain 1"/>
    <property type="match status" value="1"/>
</dbReference>
<organism evidence="1 2">
    <name type="scientific">Adineta ricciae</name>
    <name type="common">Rotifer</name>
    <dbReference type="NCBI Taxonomy" id="249248"/>
    <lineage>
        <taxon>Eukaryota</taxon>
        <taxon>Metazoa</taxon>
        <taxon>Spiralia</taxon>
        <taxon>Gnathifera</taxon>
        <taxon>Rotifera</taxon>
        <taxon>Eurotatoria</taxon>
        <taxon>Bdelloidea</taxon>
        <taxon>Adinetida</taxon>
        <taxon>Adinetidae</taxon>
        <taxon>Adineta</taxon>
    </lineage>
</organism>
<accession>A0A816HRK0</accession>
<evidence type="ECO:0000313" key="2">
    <source>
        <dbReference type="Proteomes" id="UP000663828"/>
    </source>
</evidence>
<evidence type="ECO:0000313" key="1">
    <source>
        <dbReference type="EMBL" id="CAF1691642.1"/>
    </source>
</evidence>